<proteinExistence type="predicted"/>
<dbReference type="EnsemblPlants" id="AUR62000366-RA">
    <property type="protein sequence ID" value="AUR62000366-RA:cds"/>
    <property type="gene ID" value="AUR62000366"/>
</dbReference>
<sequence length="885" mass="99358">MEEIEEIDPGDEEEYWKIQDFKNYSKFYESNSKLSRIWKRGVSIGKKMVVTGAVVSSASFVLPPLVVLSAIGVAFSVPAGFVIVSYACGEKLLNTLLPMPLALPYEGNGPMYSDESGEYIVYGDDVDNGYEGDEDIQLEEDLRKGMEMRIELAEENNKEIENHEQYANEDELDKMSSKVSEIVEEWGYEEDLGEYNEDDEQPLNSKMIPEILKGIEEAENEISLIKKEEGEMPKDSLKAVVVEAQVGSENENNVEEVTEDMAFVGGEDESSVDQIRGYESLGEYIEDEEQPSDSKIIAELLEGIHDEENEISFMEKEEYEFPRAVVEAQVGGENENNAEHIMEDMAFASPRNIEEYKGNSTGIEEEELDREMSGLIKEMSDEGIDNQKRKHSPAEETHEENEEFGRALIKDMSQEKGNMNLTIIPKKVKEAENEISLMEKKESEMPRDSLWAVVIEAQVSEENDNYVEQVMLDMAFLGGESENNVEQVRGYEEDVGEKMEDEAENEILAGIKWAENEISLIEKDESGMPTNSVRAVVLEAQVSGENENNIEQVTEDVAVIIPTIEVEKDNRCRGNDAGLEEGELRRETTGLIEKIRDEGKNDWKRKDSPEKEALEENEKSEKGSVKDVSDEMGNKDLTVILEKPKLTISDKGMIQGRKSDTSIDVDESGLMYEEPRSSGRNQLVVNVKDDENCIATEVHQGISSDNLGTSVLSNKDREMTGESGFYCSDIGTEEPDQFADSFDIVPEGDDVSLNKEVEVPVDYREVVIESLPVSETTETAPDQGTASSDKYNLGLSKLMDVEHLRFNFRLSEAFVKLDEDKIWEQINAMRTIVGYKDAPHFSCAEELKALYVFTGVEPPATCKGPADLADINENLHFLMSIVGVK</sequence>
<evidence type="ECO:0000313" key="4">
    <source>
        <dbReference type="Proteomes" id="UP000596660"/>
    </source>
</evidence>
<feature type="region of interest" description="Disordered" evidence="2">
    <location>
        <begin position="601"/>
        <end position="631"/>
    </location>
</feature>
<reference evidence="3" key="1">
    <citation type="journal article" date="2017" name="Nature">
        <title>The genome of Chenopodium quinoa.</title>
        <authorList>
            <person name="Jarvis D.E."/>
            <person name="Ho Y.S."/>
            <person name="Lightfoot D.J."/>
            <person name="Schmoeckel S.M."/>
            <person name="Li B."/>
            <person name="Borm T.J.A."/>
            <person name="Ohyanagi H."/>
            <person name="Mineta K."/>
            <person name="Michell C.T."/>
            <person name="Saber N."/>
            <person name="Kharbatia N.M."/>
            <person name="Rupper R.R."/>
            <person name="Sharp A.R."/>
            <person name="Dally N."/>
            <person name="Boughton B.A."/>
            <person name="Woo Y.H."/>
            <person name="Gao G."/>
            <person name="Schijlen E.G.W.M."/>
            <person name="Guo X."/>
            <person name="Momin A.A."/>
            <person name="Negrao S."/>
            <person name="Al-Babili S."/>
            <person name="Gehring C."/>
            <person name="Roessner U."/>
            <person name="Jung C."/>
            <person name="Murphy K."/>
            <person name="Arold S.T."/>
            <person name="Gojobori T."/>
            <person name="van der Linden C.G."/>
            <person name="van Loo E.N."/>
            <person name="Jellen E.N."/>
            <person name="Maughan P.J."/>
            <person name="Tester M."/>
        </authorList>
    </citation>
    <scope>NUCLEOTIDE SEQUENCE [LARGE SCALE GENOMIC DNA]</scope>
    <source>
        <strain evidence="3">cv. PI 614886</strain>
    </source>
</reference>
<keyword evidence="1" id="KW-0175">Coiled coil</keyword>
<dbReference type="AlphaFoldDB" id="A0A803KMW0"/>
<dbReference type="PANTHER" id="PTHR37198:SF1">
    <property type="entry name" value="NUCLEOLIN"/>
    <property type="match status" value="1"/>
</dbReference>
<evidence type="ECO:0000256" key="1">
    <source>
        <dbReference type="SAM" id="Coils"/>
    </source>
</evidence>
<protein>
    <submittedName>
        <fullName evidence="3">Uncharacterized protein</fullName>
    </submittedName>
</protein>
<dbReference type="Gramene" id="AUR62000366-RA">
    <property type="protein sequence ID" value="AUR62000366-RA:cds"/>
    <property type="gene ID" value="AUR62000366"/>
</dbReference>
<dbReference type="Proteomes" id="UP000596660">
    <property type="component" value="Unplaced"/>
</dbReference>
<dbReference type="OMA" id="RTIVGYQ"/>
<feature type="coiled-coil region" evidence="1">
    <location>
        <begin position="136"/>
        <end position="170"/>
    </location>
</feature>
<keyword evidence="4" id="KW-1185">Reference proteome</keyword>
<name>A0A803KMW0_CHEQI</name>
<organism evidence="3 4">
    <name type="scientific">Chenopodium quinoa</name>
    <name type="common">Quinoa</name>
    <dbReference type="NCBI Taxonomy" id="63459"/>
    <lineage>
        <taxon>Eukaryota</taxon>
        <taxon>Viridiplantae</taxon>
        <taxon>Streptophyta</taxon>
        <taxon>Embryophyta</taxon>
        <taxon>Tracheophyta</taxon>
        <taxon>Spermatophyta</taxon>
        <taxon>Magnoliopsida</taxon>
        <taxon>eudicotyledons</taxon>
        <taxon>Gunneridae</taxon>
        <taxon>Pentapetalae</taxon>
        <taxon>Caryophyllales</taxon>
        <taxon>Chenopodiaceae</taxon>
        <taxon>Chenopodioideae</taxon>
        <taxon>Atripliceae</taxon>
        <taxon>Chenopodium</taxon>
    </lineage>
</organism>
<accession>A0A803KMW0</accession>
<reference evidence="3" key="2">
    <citation type="submission" date="2021-03" db="UniProtKB">
        <authorList>
            <consortium name="EnsemblPlants"/>
        </authorList>
    </citation>
    <scope>IDENTIFICATION</scope>
</reference>
<dbReference type="PANTHER" id="PTHR37198">
    <property type="entry name" value="NUCLEOLIN"/>
    <property type="match status" value="1"/>
</dbReference>
<evidence type="ECO:0000256" key="2">
    <source>
        <dbReference type="SAM" id="MobiDB-lite"/>
    </source>
</evidence>
<evidence type="ECO:0000313" key="3">
    <source>
        <dbReference type="EnsemblPlants" id="AUR62000366-RA:cds"/>
    </source>
</evidence>